<evidence type="ECO:0000313" key="4">
    <source>
        <dbReference type="Proteomes" id="UP000190951"/>
    </source>
</evidence>
<accession>A0A1S8L9P5</accession>
<keyword evidence="4" id="KW-1185">Reference proteome</keyword>
<keyword evidence="2" id="KW-0804">Transcription</keyword>
<evidence type="ECO:0000313" key="3">
    <source>
        <dbReference type="EMBL" id="URZ10024.1"/>
    </source>
</evidence>
<dbReference type="InterPro" id="IPR037171">
    <property type="entry name" value="NagB/RpiA_transferase-like"/>
</dbReference>
<dbReference type="GO" id="GO:0003700">
    <property type="term" value="F:DNA-binding transcription factor activity"/>
    <property type="evidence" value="ECO:0007669"/>
    <property type="project" value="InterPro"/>
</dbReference>
<dbReference type="InterPro" id="IPR014036">
    <property type="entry name" value="DeoR-like_C"/>
</dbReference>
<organism evidence="3 4">
    <name type="scientific">Clostridium felsineum</name>
    <dbReference type="NCBI Taxonomy" id="36839"/>
    <lineage>
        <taxon>Bacteria</taxon>
        <taxon>Bacillati</taxon>
        <taxon>Bacillota</taxon>
        <taxon>Clostridia</taxon>
        <taxon>Eubacteriales</taxon>
        <taxon>Clostridiaceae</taxon>
        <taxon>Clostridium</taxon>
    </lineage>
</organism>
<dbReference type="RefSeq" id="WP_077833120.1">
    <property type="nucleotide sequence ID" value="NZ_CP096983.1"/>
</dbReference>
<protein>
    <submittedName>
        <fullName evidence="3">HTH-type transcriptional repressor GlcR</fullName>
    </submittedName>
</protein>
<reference evidence="3 4" key="1">
    <citation type="submission" date="2022-04" db="EMBL/GenBank/DDBJ databases">
        <title>Genome sequence of C. roseum typestrain.</title>
        <authorList>
            <person name="Poehlein A."/>
            <person name="Schoch T."/>
            <person name="Duerre P."/>
            <person name="Daniel R."/>
        </authorList>
    </citation>
    <scope>NUCLEOTIDE SEQUENCE [LARGE SCALE GENOMIC DNA]</scope>
    <source>
        <strain evidence="3 4">DSM 7320</strain>
    </source>
</reference>
<dbReference type="Pfam" id="PF00455">
    <property type="entry name" value="DeoRC"/>
    <property type="match status" value="1"/>
</dbReference>
<dbReference type="AlphaFoldDB" id="A0A1S8L9P5"/>
<dbReference type="InterPro" id="IPR036390">
    <property type="entry name" value="WH_DNA-bd_sf"/>
</dbReference>
<dbReference type="EMBL" id="CP096983">
    <property type="protein sequence ID" value="URZ10024.1"/>
    <property type="molecule type" value="Genomic_DNA"/>
</dbReference>
<gene>
    <name evidence="3" type="primary">glcR_1</name>
    <name evidence="3" type="ORF">CROST_007320</name>
</gene>
<name>A0A1S8L9P5_9CLOT</name>
<evidence type="ECO:0000256" key="2">
    <source>
        <dbReference type="ARBA" id="ARBA00023163"/>
    </source>
</evidence>
<dbReference type="STRING" id="84029.CROST_15270"/>
<dbReference type="KEGG" id="crw:CROST_007320"/>
<sequence>MYQEERLLKILEYLNQSNHSLSVHEICKMFNISRDTARRDIVKLVEEGTAVRTHGGITLTGFIDTIQSYRERLESHSQEKEEIADKTLTFIKEHEHYFFDVSTTVSHLAKKLNKKVTVFTHSLDNLEILSGNKDVTVYSIGGCLNKENRFFYNLDYKNSITDIHFDAAFIGAAAITEDGIYFADYEDALIKQAVVRQSDKIIVLADFQKYGKTAYYKGVDWDQINTIITDRLPPDFYIDIIQRYDIDLITI</sequence>
<evidence type="ECO:0000256" key="1">
    <source>
        <dbReference type="ARBA" id="ARBA00023015"/>
    </source>
</evidence>
<proteinExistence type="predicted"/>
<dbReference type="PRINTS" id="PR00037">
    <property type="entry name" value="HTHLACR"/>
</dbReference>
<dbReference type="Pfam" id="PF08220">
    <property type="entry name" value="HTH_DeoR"/>
    <property type="match status" value="1"/>
</dbReference>
<dbReference type="Gene3D" id="3.40.50.1360">
    <property type="match status" value="1"/>
</dbReference>
<dbReference type="SUPFAM" id="SSF100950">
    <property type="entry name" value="NagB/RpiA/CoA transferase-like"/>
    <property type="match status" value="1"/>
</dbReference>
<dbReference type="InterPro" id="IPR001034">
    <property type="entry name" value="DeoR_HTH"/>
</dbReference>
<dbReference type="InterPro" id="IPR036388">
    <property type="entry name" value="WH-like_DNA-bd_sf"/>
</dbReference>
<dbReference type="PANTHER" id="PTHR30363">
    <property type="entry name" value="HTH-TYPE TRANSCRIPTIONAL REGULATOR SRLR-RELATED"/>
    <property type="match status" value="1"/>
</dbReference>
<dbReference type="Gene3D" id="1.10.10.10">
    <property type="entry name" value="Winged helix-like DNA-binding domain superfamily/Winged helix DNA-binding domain"/>
    <property type="match status" value="1"/>
</dbReference>
<dbReference type="Proteomes" id="UP000190951">
    <property type="component" value="Chromosome"/>
</dbReference>
<dbReference type="SUPFAM" id="SSF46785">
    <property type="entry name" value="Winged helix' DNA-binding domain"/>
    <property type="match status" value="1"/>
</dbReference>
<dbReference type="PROSITE" id="PS51000">
    <property type="entry name" value="HTH_DEOR_2"/>
    <property type="match status" value="1"/>
</dbReference>
<dbReference type="InterPro" id="IPR050313">
    <property type="entry name" value="Carb_Metab_HTH_regulators"/>
</dbReference>
<dbReference type="SMART" id="SM01134">
    <property type="entry name" value="DeoRC"/>
    <property type="match status" value="1"/>
</dbReference>
<keyword evidence="1" id="KW-0805">Transcription regulation</keyword>
<dbReference type="SMART" id="SM00420">
    <property type="entry name" value="HTH_DEOR"/>
    <property type="match status" value="1"/>
</dbReference>
<dbReference type="PANTHER" id="PTHR30363:SF51">
    <property type="entry name" value="HTH-TYPE TRANSCRIPTIONAL REPRESSOR GLCR"/>
    <property type="match status" value="1"/>
</dbReference>